<sequence>MCSRNEDHKTLLRVFAEALSRTKLVILDHGMLQNSQGVAVSRSRAKELLARAGREAAEELAKRKGPTWAVCGFRKILYDETEFGLTFVTKGKSDNHVLHLKIQTDECQATNSLIATALSTEQPTVTRSYAITQGKDSAKELVVFDTDKHLMDVMHMAASPNLVRKRIKAWRNFRGIIPTMPWNRRSTDSDVKWLRTEIHTTEQVRVMVGVDGEYYVYGDGEIGNFEELWRWLFANDLACHTRWYYQRGSCAVPFSPGTRPIDWIFMRGNWSSMNGPIVWITRVPRLVSVNTGYGVIRMYIGLFRIGVCMMLWRKRATERVYHPRNLHFACDEVRV</sequence>
<evidence type="ECO:0000313" key="1">
    <source>
        <dbReference type="EMBL" id="KAK3249159.1"/>
    </source>
</evidence>
<accession>A0AAE0F2J9</accession>
<reference evidence="1 2" key="1">
    <citation type="journal article" date="2015" name="Genome Biol. Evol.">
        <title>Comparative Genomics of a Bacterivorous Green Alga Reveals Evolutionary Causalities and Consequences of Phago-Mixotrophic Mode of Nutrition.</title>
        <authorList>
            <person name="Burns J.A."/>
            <person name="Paasch A."/>
            <person name="Narechania A."/>
            <person name="Kim E."/>
        </authorList>
    </citation>
    <scope>NUCLEOTIDE SEQUENCE [LARGE SCALE GENOMIC DNA]</scope>
    <source>
        <strain evidence="1 2">PLY_AMNH</strain>
    </source>
</reference>
<dbReference type="AlphaFoldDB" id="A0AAE0F2J9"/>
<name>A0AAE0F2J9_9CHLO</name>
<proteinExistence type="predicted"/>
<organism evidence="1 2">
    <name type="scientific">Cymbomonas tetramitiformis</name>
    <dbReference type="NCBI Taxonomy" id="36881"/>
    <lineage>
        <taxon>Eukaryota</taxon>
        <taxon>Viridiplantae</taxon>
        <taxon>Chlorophyta</taxon>
        <taxon>Pyramimonadophyceae</taxon>
        <taxon>Pyramimonadales</taxon>
        <taxon>Pyramimonadaceae</taxon>
        <taxon>Cymbomonas</taxon>
    </lineage>
</organism>
<keyword evidence="2" id="KW-1185">Reference proteome</keyword>
<protein>
    <submittedName>
        <fullName evidence="1">Uncharacterized protein</fullName>
    </submittedName>
</protein>
<gene>
    <name evidence="1" type="ORF">CYMTET_41422</name>
</gene>
<evidence type="ECO:0000313" key="2">
    <source>
        <dbReference type="Proteomes" id="UP001190700"/>
    </source>
</evidence>
<dbReference type="EMBL" id="LGRX02027573">
    <property type="protein sequence ID" value="KAK3249159.1"/>
    <property type="molecule type" value="Genomic_DNA"/>
</dbReference>
<dbReference type="Proteomes" id="UP001190700">
    <property type="component" value="Unassembled WGS sequence"/>
</dbReference>
<comment type="caution">
    <text evidence="1">The sequence shown here is derived from an EMBL/GenBank/DDBJ whole genome shotgun (WGS) entry which is preliminary data.</text>
</comment>